<reference evidence="13 14" key="1">
    <citation type="journal article" date="2019" name="Environ. Microbiol.">
        <title>Species interactions and distinct microbial communities in high Arctic permafrost affected cryosols are associated with the CH4 and CO2 gas fluxes.</title>
        <authorList>
            <person name="Altshuler I."/>
            <person name="Hamel J."/>
            <person name="Turney S."/>
            <person name="Magnuson E."/>
            <person name="Levesque R."/>
            <person name="Greer C."/>
            <person name="Whyte L.G."/>
        </authorList>
    </citation>
    <scope>NUCLEOTIDE SEQUENCE [LARGE SCALE GENOMIC DNA]</scope>
    <source>
        <strain evidence="13 14">S9.3A</strain>
    </source>
</reference>
<keyword evidence="9 11" id="KW-0472">Membrane</keyword>
<keyword evidence="3 11" id="KW-0812">Transmembrane</keyword>
<proteinExistence type="inferred from homology"/>
<feature type="transmembrane region" description="Helical" evidence="11">
    <location>
        <begin position="61"/>
        <end position="86"/>
    </location>
</feature>
<dbReference type="Gene3D" id="3.30.2010.10">
    <property type="entry name" value="Metalloproteases ('zincins'), catalytic domain"/>
    <property type="match status" value="1"/>
</dbReference>
<evidence type="ECO:0000256" key="11">
    <source>
        <dbReference type="SAM" id="Phobius"/>
    </source>
</evidence>
<evidence type="ECO:0000256" key="3">
    <source>
        <dbReference type="ARBA" id="ARBA00022692"/>
    </source>
</evidence>
<protein>
    <recommendedName>
        <fullName evidence="12">Peptidase M48 domain-containing protein</fullName>
    </recommendedName>
</protein>
<feature type="transmembrane region" description="Helical" evidence="11">
    <location>
        <begin position="92"/>
        <end position="114"/>
    </location>
</feature>
<evidence type="ECO:0000259" key="12">
    <source>
        <dbReference type="Pfam" id="PF01435"/>
    </source>
</evidence>
<evidence type="ECO:0000256" key="10">
    <source>
        <dbReference type="RuleBase" id="RU003983"/>
    </source>
</evidence>
<keyword evidence="4" id="KW-0479">Metal-binding</keyword>
<dbReference type="InterPro" id="IPR001915">
    <property type="entry name" value="Peptidase_M48"/>
</dbReference>
<evidence type="ECO:0000256" key="1">
    <source>
        <dbReference type="ARBA" id="ARBA00022475"/>
    </source>
</evidence>
<evidence type="ECO:0000256" key="2">
    <source>
        <dbReference type="ARBA" id="ARBA00022670"/>
    </source>
</evidence>
<dbReference type="EMBL" id="RCZM01000004">
    <property type="protein sequence ID" value="TPG16136.1"/>
    <property type="molecule type" value="Genomic_DNA"/>
</dbReference>
<dbReference type="PANTHER" id="PTHR43221:SF2">
    <property type="entry name" value="PROTEASE HTPX HOMOLOG"/>
    <property type="match status" value="1"/>
</dbReference>
<dbReference type="GO" id="GO:0004222">
    <property type="term" value="F:metalloendopeptidase activity"/>
    <property type="evidence" value="ECO:0007669"/>
    <property type="project" value="InterPro"/>
</dbReference>
<dbReference type="PANTHER" id="PTHR43221">
    <property type="entry name" value="PROTEASE HTPX"/>
    <property type="match status" value="1"/>
</dbReference>
<sequence length="417" mass="45527">MPWCTHCRWNLDAYDPAVAPYRGTKLLSRWGYRRGRQLDERLLRELGSDRSTPSAATVGSVWLMAVSALIVLLMLGCLAGVVWAWVTPHWPLGIRILASLVLFAAAAALAPRFLAVPKATRLADGQGIELRRLVNDVAAAVGAAPPDAIVFDMRVNAAVARFGWRQETLLVIGVPLWLMLTPEARISVLAHEFGHVVNNDPMRSVLTLPARSFGARAVAATGGRNPWLRALEGAGSAAWHGGTFGGFAGIVLHAVLALVNTVGAALQLMVDSVAMPDSRRAEFLADLNAREVGGSKAFIVSSERLLIAPGIWQDLWDQAPRIQPEELVTVVERSSARRSRDIGVLRQASRREVDLWSSHPCDDDRMTLVEQLPVVGPALQLGDHRWASIDAELSQWYAHLHKTLLGTRDRIDHRPAG</sequence>
<evidence type="ECO:0000256" key="5">
    <source>
        <dbReference type="ARBA" id="ARBA00022801"/>
    </source>
</evidence>
<dbReference type="GO" id="GO:0046872">
    <property type="term" value="F:metal ion binding"/>
    <property type="evidence" value="ECO:0007669"/>
    <property type="project" value="UniProtKB-KW"/>
</dbReference>
<feature type="domain" description="Peptidase M48" evidence="12">
    <location>
        <begin position="129"/>
        <end position="368"/>
    </location>
</feature>
<comment type="similarity">
    <text evidence="10">Belongs to the peptidase M48 family.</text>
</comment>
<gene>
    <name evidence="13" type="ORF">EAH86_12990</name>
</gene>
<evidence type="ECO:0000256" key="4">
    <source>
        <dbReference type="ARBA" id="ARBA00022723"/>
    </source>
</evidence>
<keyword evidence="6 10" id="KW-0862">Zinc</keyword>
<keyword evidence="2 10" id="KW-0645">Protease</keyword>
<evidence type="ECO:0000313" key="13">
    <source>
        <dbReference type="EMBL" id="TPG16136.1"/>
    </source>
</evidence>
<keyword evidence="7 11" id="KW-1133">Transmembrane helix</keyword>
<evidence type="ECO:0000256" key="6">
    <source>
        <dbReference type="ARBA" id="ARBA00022833"/>
    </source>
</evidence>
<evidence type="ECO:0000256" key="8">
    <source>
        <dbReference type="ARBA" id="ARBA00023049"/>
    </source>
</evidence>
<comment type="caution">
    <text evidence="13">The sequence shown here is derived from an EMBL/GenBank/DDBJ whole genome shotgun (WGS) entry which is preliminary data.</text>
</comment>
<organism evidence="13 14">
    <name type="scientific">Pedococcus bigeumensis</name>
    <dbReference type="NCBI Taxonomy" id="433644"/>
    <lineage>
        <taxon>Bacteria</taxon>
        <taxon>Bacillati</taxon>
        <taxon>Actinomycetota</taxon>
        <taxon>Actinomycetes</taxon>
        <taxon>Micrococcales</taxon>
        <taxon>Intrasporangiaceae</taxon>
        <taxon>Pedococcus</taxon>
    </lineage>
</organism>
<evidence type="ECO:0000256" key="7">
    <source>
        <dbReference type="ARBA" id="ARBA00022989"/>
    </source>
</evidence>
<dbReference type="GO" id="GO:0006508">
    <property type="term" value="P:proteolysis"/>
    <property type="evidence" value="ECO:0007669"/>
    <property type="project" value="UniProtKB-KW"/>
</dbReference>
<dbReference type="InterPro" id="IPR050083">
    <property type="entry name" value="HtpX_protease"/>
</dbReference>
<keyword evidence="1" id="KW-1003">Cell membrane</keyword>
<keyword evidence="14" id="KW-1185">Reference proteome</keyword>
<dbReference type="Pfam" id="PF01435">
    <property type="entry name" value="Peptidase_M48"/>
    <property type="match status" value="1"/>
</dbReference>
<dbReference type="AlphaFoldDB" id="A0A502CWD5"/>
<dbReference type="Proteomes" id="UP000317722">
    <property type="component" value="Unassembled WGS sequence"/>
</dbReference>
<comment type="cofactor">
    <cofactor evidence="10">
        <name>Zn(2+)</name>
        <dbReference type="ChEBI" id="CHEBI:29105"/>
    </cofactor>
    <text evidence="10">Binds 1 zinc ion per subunit.</text>
</comment>
<evidence type="ECO:0000313" key="14">
    <source>
        <dbReference type="Proteomes" id="UP000317722"/>
    </source>
</evidence>
<keyword evidence="5 10" id="KW-0378">Hydrolase</keyword>
<evidence type="ECO:0000256" key="9">
    <source>
        <dbReference type="ARBA" id="ARBA00023136"/>
    </source>
</evidence>
<keyword evidence="8 10" id="KW-0482">Metalloprotease</keyword>
<accession>A0A502CWD5</accession>
<name>A0A502CWD5_9MICO</name>